<keyword evidence="2" id="KW-1185">Reference proteome</keyword>
<gene>
    <name evidence="1" type="ORF">OJ962_15305</name>
</gene>
<reference evidence="1" key="1">
    <citation type="submission" date="2022-10" db="EMBL/GenBank/DDBJ databases">
        <title>The WGS of Solirubrobacter sp. CPCC 204708.</title>
        <authorList>
            <person name="Jiang Z."/>
        </authorList>
    </citation>
    <scope>NUCLEOTIDE SEQUENCE</scope>
    <source>
        <strain evidence="1">CPCC 204708</strain>
    </source>
</reference>
<proteinExistence type="predicted"/>
<protein>
    <recommendedName>
        <fullName evidence="3">Type II toxin-antitoxin system RelE/ParE family toxin</fullName>
    </recommendedName>
</protein>
<dbReference type="RefSeq" id="WP_202953415.1">
    <property type="nucleotide sequence ID" value="NZ_JAPCID010000019.1"/>
</dbReference>
<accession>A0ABT4RJY5</accession>
<name>A0ABT4RJY5_9ACTN</name>
<evidence type="ECO:0000313" key="2">
    <source>
        <dbReference type="Proteomes" id="UP001147700"/>
    </source>
</evidence>
<dbReference type="Proteomes" id="UP001147700">
    <property type="component" value="Unassembled WGS sequence"/>
</dbReference>
<comment type="caution">
    <text evidence="1">The sequence shown here is derived from an EMBL/GenBank/DDBJ whole genome shotgun (WGS) entry which is preliminary data.</text>
</comment>
<dbReference type="EMBL" id="JAPCID010000019">
    <property type="protein sequence ID" value="MDA0138869.1"/>
    <property type="molecule type" value="Genomic_DNA"/>
</dbReference>
<sequence>MQRSLRILELFPLAGRALTGRWTGVRFLIGPWPWMILLYAHDAEDGAVYVVAVHDGRNSAAATQDRG</sequence>
<evidence type="ECO:0008006" key="3">
    <source>
        <dbReference type="Google" id="ProtNLM"/>
    </source>
</evidence>
<organism evidence="1 2">
    <name type="scientific">Solirubrobacter deserti</name>
    <dbReference type="NCBI Taxonomy" id="2282478"/>
    <lineage>
        <taxon>Bacteria</taxon>
        <taxon>Bacillati</taxon>
        <taxon>Actinomycetota</taxon>
        <taxon>Thermoleophilia</taxon>
        <taxon>Solirubrobacterales</taxon>
        <taxon>Solirubrobacteraceae</taxon>
        <taxon>Solirubrobacter</taxon>
    </lineage>
</organism>
<evidence type="ECO:0000313" key="1">
    <source>
        <dbReference type="EMBL" id="MDA0138869.1"/>
    </source>
</evidence>